<feature type="transmembrane region" description="Helical" evidence="7">
    <location>
        <begin position="301"/>
        <end position="328"/>
    </location>
</feature>
<dbReference type="Pfam" id="PF02518">
    <property type="entry name" value="HATPase_c"/>
    <property type="match status" value="1"/>
</dbReference>
<dbReference type="RefSeq" id="WP_347326932.1">
    <property type="nucleotide sequence ID" value="NZ_JBCGUH010000017.1"/>
</dbReference>
<protein>
    <submittedName>
        <fullName evidence="9">Sensor histidine kinase</fullName>
        <ecNumber evidence="9">2.7.13.3</ecNumber>
    </submittedName>
</protein>
<keyword evidence="3" id="KW-0597">Phosphoprotein</keyword>
<evidence type="ECO:0000256" key="1">
    <source>
        <dbReference type="ARBA" id="ARBA00004651"/>
    </source>
</evidence>
<reference evidence="10" key="1">
    <citation type="journal article" date="2019" name="Int. J. Syst. Evol. Microbiol.">
        <title>The Global Catalogue of Microorganisms (GCM) 10K type strain sequencing project: providing services to taxonomists for standard genome sequencing and annotation.</title>
        <authorList>
            <consortium name="The Broad Institute Genomics Platform"/>
            <consortium name="The Broad Institute Genome Sequencing Center for Infectious Disease"/>
            <person name="Wu L."/>
            <person name="Ma J."/>
        </authorList>
    </citation>
    <scope>NUCLEOTIDE SEQUENCE [LARGE SCALE GENOMIC DNA]</scope>
    <source>
        <strain evidence="10">CCUG 54950</strain>
    </source>
</reference>
<organism evidence="9 10">
    <name type="scientific">Paenibacillus wenxiniae</name>
    <dbReference type="NCBI Taxonomy" id="1636843"/>
    <lineage>
        <taxon>Bacteria</taxon>
        <taxon>Bacillati</taxon>
        <taxon>Bacillota</taxon>
        <taxon>Bacilli</taxon>
        <taxon>Bacillales</taxon>
        <taxon>Paenibacillaceae</taxon>
        <taxon>Paenibacillus</taxon>
    </lineage>
</organism>
<evidence type="ECO:0000256" key="4">
    <source>
        <dbReference type="ARBA" id="ARBA00022679"/>
    </source>
</evidence>
<evidence type="ECO:0000256" key="2">
    <source>
        <dbReference type="ARBA" id="ARBA00022475"/>
    </source>
</evidence>
<evidence type="ECO:0000313" key="9">
    <source>
        <dbReference type="EMBL" id="MFD1884202.1"/>
    </source>
</evidence>
<keyword evidence="5 9" id="KW-0418">Kinase</keyword>
<evidence type="ECO:0000259" key="8">
    <source>
        <dbReference type="PROSITE" id="PS50885"/>
    </source>
</evidence>
<dbReference type="PANTHER" id="PTHR34220">
    <property type="entry name" value="SENSOR HISTIDINE KINASE YPDA"/>
    <property type="match status" value="1"/>
</dbReference>
<evidence type="ECO:0000256" key="3">
    <source>
        <dbReference type="ARBA" id="ARBA00022553"/>
    </source>
</evidence>
<dbReference type="InterPro" id="IPR050640">
    <property type="entry name" value="Bact_2-comp_sensor_kinase"/>
</dbReference>
<dbReference type="InterPro" id="IPR003660">
    <property type="entry name" value="HAMP_dom"/>
</dbReference>
<keyword evidence="2" id="KW-1003">Cell membrane</keyword>
<dbReference type="CDD" id="cd06225">
    <property type="entry name" value="HAMP"/>
    <property type="match status" value="1"/>
</dbReference>
<accession>A0ABW4RD79</accession>
<keyword evidence="4 9" id="KW-0808">Transferase</keyword>
<evidence type="ECO:0000256" key="5">
    <source>
        <dbReference type="ARBA" id="ARBA00022777"/>
    </source>
</evidence>
<dbReference type="Proteomes" id="UP001597233">
    <property type="component" value="Unassembled WGS sequence"/>
</dbReference>
<dbReference type="EMBL" id="JBHUEH010000006">
    <property type="protein sequence ID" value="MFD1884202.1"/>
    <property type="molecule type" value="Genomic_DNA"/>
</dbReference>
<dbReference type="PROSITE" id="PS50885">
    <property type="entry name" value="HAMP"/>
    <property type="match status" value="1"/>
</dbReference>
<dbReference type="Pfam" id="PF06580">
    <property type="entry name" value="His_kinase"/>
    <property type="match status" value="1"/>
</dbReference>
<dbReference type="GO" id="GO:0004673">
    <property type="term" value="F:protein histidine kinase activity"/>
    <property type="evidence" value="ECO:0007669"/>
    <property type="project" value="UniProtKB-EC"/>
</dbReference>
<keyword evidence="7" id="KW-1133">Transmembrane helix</keyword>
<dbReference type="Gene3D" id="3.30.565.10">
    <property type="entry name" value="Histidine kinase-like ATPase, C-terminal domain"/>
    <property type="match status" value="1"/>
</dbReference>
<dbReference type="SUPFAM" id="SSF158472">
    <property type="entry name" value="HAMP domain-like"/>
    <property type="match status" value="1"/>
</dbReference>
<dbReference type="Gene3D" id="6.10.340.10">
    <property type="match status" value="1"/>
</dbReference>
<dbReference type="SUPFAM" id="SSF55874">
    <property type="entry name" value="ATPase domain of HSP90 chaperone/DNA topoisomerase II/histidine kinase"/>
    <property type="match status" value="1"/>
</dbReference>
<comment type="caution">
    <text evidence="9">The sequence shown here is derived from an EMBL/GenBank/DDBJ whole genome shotgun (WGS) entry which is preliminary data.</text>
</comment>
<comment type="subcellular location">
    <subcellularLocation>
        <location evidence="1">Cell membrane</location>
        <topology evidence="1">Multi-pass membrane protein</topology>
    </subcellularLocation>
</comment>
<feature type="domain" description="HAMP" evidence="8">
    <location>
        <begin position="325"/>
        <end position="377"/>
    </location>
</feature>
<feature type="transmembrane region" description="Helical" evidence="7">
    <location>
        <begin position="25"/>
        <end position="48"/>
    </location>
</feature>
<keyword evidence="10" id="KW-1185">Reference proteome</keyword>
<evidence type="ECO:0000256" key="6">
    <source>
        <dbReference type="ARBA" id="ARBA00023136"/>
    </source>
</evidence>
<dbReference type="InterPro" id="IPR010559">
    <property type="entry name" value="Sig_transdc_His_kin_internal"/>
</dbReference>
<keyword evidence="6 7" id="KW-0472">Membrane</keyword>
<dbReference type="InterPro" id="IPR036890">
    <property type="entry name" value="HATPase_C_sf"/>
</dbReference>
<name>A0ABW4RD79_9BACL</name>
<dbReference type="PANTHER" id="PTHR34220:SF7">
    <property type="entry name" value="SENSOR HISTIDINE KINASE YPDA"/>
    <property type="match status" value="1"/>
</dbReference>
<evidence type="ECO:0000313" key="10">
    <source>
        <dbReference type="Proteomes" id="UP001597233"/>
    </source>
</evidence>
<gene>
    <name evidence="9" type="ORF">ACFSC9_01525</name>
</gene>
<proteinExistence type="predicted"/>
<keyword evidence="7" id="KW-0812">Transmembrane</keyword>
<dbReference type="Pfam" id="PF00672">
    <property type="entry name" value="HAMP"/>
    <property type="match status" value="1"/>
</dbReference>
<dbReference type="Gene3D" id="3.30.450.20">
    <property type="entry name" value="PAS domain"/>
    <property type="match status" value="2"/>
</dbReference>
<sequence>MRESWKPMWQLFIHRINDIKIKNKLIIAYIFVVMLPVLVIGGVVVNYLRQDALNNAIEQTTNNVERIKNQMTTMLRVPTNISNELLFDTRLSHVVNTRYDRVYDLVEAYRNYQEFDEYQRLYSEVSAIRFYTTNDTIQDNLEFMRVTSDIRSSDWYKAAMNSRIINWFYRTDDTISSTKVLSLVRKVNFTDYTTSGVLVIELSQSYLNSLISAEPFETMILDDKGNIVSAKNTELIGKRLDDPNIDIDIDPSAGPGIYEHEVNGQLSNIVVDTLIPESSANGLKIISVFSNNSIVRDSNRIILIGTSVLVAILLIGLGFLQMISLLITRRLSNLSRQMNKLGTGDLKVSSNIGGMDEIGQLSRRFNDMVLSIRQLMDQVYESNERNTRLEISQRDINFKMLASQMNPHFLFNALESIRMKAHVNGEKEIAYIVRLLGKLIRNNLEIGNKHTTIEGEMELIRSYLEIQKFRFGDRLGYELLIDPQTAQTAIPPLIIQPLVENAIVHGMETKEGGGLIIIRTLRIEQEVMIDVIDNGIGMSAERLQYVRESLQTDREGDRIGLKNVHQRLTLSYGPAYGLHISSAPNAGTQISFKIPFV</sequence>
<evidence type="ECO:0000256" key="7">
    <source>
        <dbReference type="SAM" id="Phobius"/>
    </source>
</evidence>
<dbReference type="SMART" id="SM00304">
    <property type="entry name" value="HAMP"/>
    <property type="match status" value="1"/>
</dbReference>
<dbReference type="InterPro" id="IPR003594">
    <property type="entry name" value="HATPase_dom"/>
</dbReference>
<dbReference type="EC" id="2.7.13.3" evidence="9"/>